<dbReference type="InterPro" id="IPR037523">
    <property type="entry name" value="VOC_core"/>
</dbReference>
<dbReference type="Proteomes" id="UP000011863">
    <property type="component" value="Chromosome"/>
</dbReference>
<sequence>MAIDYQRIYHTGVRVPSLRPAMDELGAQLGLTWAEVRQNDQQVWTPERGLHTVPLTYTYSCEGPQHLELLEGEPGSVWDGREQPGVHHIGVWVDDVAAEAEEALRNGWTCAASQTAPDDGFGVFAYVVPPSGMIVELVDAAVLPHFEQWWADGLAAVAD</sequence>
<dbReference type="SUPFAM" id="SSF54593">
    <property type="entry name" value="Glyoxalase/Bleomycin resistance protein/Dihydroxybiphenyl dioxygenase"/>
    <property type="match status" value="1"/>
</dbReference>
<gene>
    <name evidence="2" type="ORF">YM304_16680</name>
</gene>
<proteinExistence type="predicted"/>
<accession>A0A6C7E7E3</accession>
<dbReference type="KEGG" id="aym:YM304_16680"/>
<protein>
    <recommendedName>
        <fullName evidence="1">VOC domain-containing protein</fullName>
    </recommendedName>
</protein>
<dbReference type="Pfam" id="PF13669">
    <property type="entry name" value="Glyoxalase_4"/>
    <property type="match status" value="1"/>
</dbReference>
<dbReference type="EMBL" id="AP012057">
    <property type="protein sequence ID" value="BAN01982.1"/>
    <property type="molecule type" value="Genomic_DNA"/>
</dbReference>
<evidence type="ECO:0000313" key="2">
    <source>
        <dbReference type="EMBL" id="BAN01982.1"/>
    </source>
</evidence>
<dbReference type="PROSITE" id="PS51819">
    <property type="entry name" value="VOC"/>
    <property type="match status" value="1"/>
</dbReference>
<reference evidence="2 3" key="1">
    <citation type="journal article" date="2013" name="Int. J. Syst. Evol. Microbiol.">
        <title>Ilumatobacter nonamiense sp. nov. and Ilumatobacter coccineum sp. nov., isolated from seashore sand.</title>
        <authorList>
            <person name="Matsumoto A."/>
            <person name="Kasai H."/>
            <person name="Matsuo Y."/>
            <person name="Shizuri Y."/>
            <person name="Ichikawa N."/>
            <person name="Fujita N."/>
            <person name="Omura S."/>
            <person name="Takahashi Y."/>
        </authorList>
    </citation>
    <scope>NUCLEOTIDE SEQUENCE [LARGE SCALE GENOMIC DNA]</scope>
    <source>
        <strain evidence="3">NBRC 103263 / KCTC 29153 / YM16-304</strain>
    </source>
</reference>
<feature type="domain" description="VOC" evidence="1">
    <location>
        <begin position="7"/>
        <end position="140"/>
    </location>
</feature>
<organism evidence="2 3">
    <name type="scientific">Ilumatobacter coccineus (strain NBRC 103263 / KCTC 29153 / YM16-304)</name>
    <dbReference type="NCBI Taxonomy" id="1313172"/>
    <lineage>
        <taxon>Bacteria</taxon>
        <taxon>Bacillati</taxon>
        <taxon>Actinomycetota</taxon>
        <taxon>Acidimicrobiia</taxon>
        <taxon>Acidimicrobiales</taxon>
        <taxon>Ilumatobacteraceae</taxon>
        <taxon>Ilumatobacter</taxon>
    </lineage>
</organism>
<dbReference type="Gene3D" id="3.10.180.10">
    <property type="entry name" value="2,3-Dihydroxybiphenyl 1,2-Dioxygenase, domain 1"/>
    <property type="match status" value="1"/>
</dbReference>
<name>A0A6C7E7E3_ILUCY</name>
<dbReference type="RefSeq" id="WP_015441229.1">
    <property type="nucleotide sequence ID" value="NC_020520.1"/>
</dbReference>
<evidence type="ECO:0000313" key="3">
    <source>
        <dbReference type="Proteomes" id="UP000011863"/>
    </source>
</evidence>
<evidence type="ECO:0000259" key="1">
    <source>
        <dbReference type="PROSITE" id="PS51819"/>
    </source>
</evidence>
<dbReference type="InterPro" id="IPR029068">
    <property type="entry name" value="Glyas_Bleomycin-R_OHBP_Dase"/>
</dbReference>
<dbReference type="AlphaFoldDB" id="A0A6C7E7E3"/>
<dbReference type="OrthoDB" id="5185674at2"/>
<keyword evidence="3" id="KW-1185">Reference proteome</keyword>